<feature type="transmembrane region" description="Helical" evidence="2">
    <location>
        <begin position="192"/>
        <end position="211"/>
    </location>
</feature>
<evidence type="ECO:0000256" key="1">
    <source>
        <dbReference type="SAM" id="MobiDB-lite"/>
    </source>
</evidence>
<evidence type="ECO:0000313" key="4">
    <source>
        <dbReference type="Proteomes" id="UP001139353"/>
    </source>
</evidence>
<dbReference type="Proteomes" id="UP001139353">
    <property type="component" value="Unassembled WGS sequence"/>
</dbReference>
<keyword evidence="2" id="KW-0812">Transmembrane</keyword>
<accession>A0A9X2C4I6</accession>
<keyword evidence="2" id="KW-1133">Transmembrane helix</keyword>
<evidence type="ECO:0000256" key="2">
    <source>
        <dbReference type="SAM" id="Phobius"/>
    </source>
</evidence>
<gene>
    <name evidence="3" type="ORF">LPC04_28630</name>
</gene>
<sequence>MASPDDTTVPGEDFIDTLAPAPPTAPRVDLRSQSDAPDRLVFFFSGFDPKSATFYHRLFRTGIAQRNAAHDETLALGKRHRIGRWASVWTALWRGASSALGGRPVAMRTRVHFMRWDDIVQRHWRRAPLTLARDYWNIYAGGLGSGVLRRIWRTAPAAFWLAMLPLIVCVLSFATGLLVIGGLLALSGLMSALPTAALGLVVGALLWRLMARRVDCEWLLRLYAFMRQQALGQVPALDARLDEMAAHMTEAVEARMRQPGAAPLREVLLVGYSSGSIMSAAVLARALPKLSEIIGNRRANKATTLAMVTLGHCIPIAAEWPGARRVRNDLEALAESPLLTWHDYSAASDHAAFWKAAPWPQPALLKGYQASPLFPTTSSAWQLAGTRRDRRETHLQYLRPPRARGDAGAYDFFTLACGPQTLAEQHARVGSTSDLREKTPS</sequence>
<keyword evidence="4" id="KW-1185">Reference proteome</keyword>
<protein>
    <submittedName>
        <fullName evidence="3">Uncharacterized protein</fullName>
    </submittedName>
</protein>
<dbReference type="AlphaFoldDB" id="A0A9X2C4I6"/>
<organism evidence="3 4">
    <name type="scientific">Scleromatobacter humisilvae</name>
    <dbReference type="NCBI Taxonomy" id="2897159"/>
    <lineage>
        <taxon>Bacteria</taxon>
        <taxon>Pseudomonadati</taxon>
        <taxon>Pseudomonadota</taxon>
        <taxon>Betaproteobacteria</taxon>
        <taxon>Burkholderiales</taxon>
        <taxon>Sphaerotilaceae</taxon>
        <taxon>Scleromatobacter</taxon>
    </lineage>
</organism>
<proteinExistence type="predicted"/>
<feature type="region of interest" description="Disordered" evidence="1">
    <location>
        <begin position="1"/>
        <end position="31"/>
    </location>
</feature>
<reference evidence="3" key="1">
    <citation type="submission" date="2021-11" db="EMBL/GenBank/DDBJ databases">
        <title>BS-T2-15 a new species belonging to the Comamonadaceae family isolated from the soil of a French oak forest.</title>
        <authorList>
            <person name="Mieszkin S."/>
            <person name="Alain K."/>
        </authorList>
    </citation>
    <scope>NUCLEOTIDE SEQUENCE</scope>
    <source>
        <strain evidence="3">BS-T2-15</strain>
    </source>
</reference>
<dbReference type="RefSeq" id="WP_275685755.1">
    <property type="nucleotide sequence ID" value="NZ_JAJLJH010000018.1"/>
</dbReference>
<feature type="transmembrane region" description="Helical" evidence="2">
    <location>
        <begin position="158"/>
        <end position="186"/>
    </location>
</feature>
<keyword evidence="2" id="KW-0472">Membrane</keyword>
<comment type="caution">
    <text evidence="3">The sequence shown here is derived from an EMBL/GenBank/DDBJ whole genome shotgun (WGS) entry which is preliminary data.</text>
</comment>
<dbReference type="EMBL" id="JAJLJH010000018">
    <property type="protein sequence ID" value="MCK9689705.1"/>
    <property type="molecule type" value="Genomic_DNA"/>
</dbReference>
<name>A0A9X2C4I6_9BURK</name>
<evidence type="ECO:0000313" key="3">
    <source>
        <dbReference type="EMBL" id="MCK9689705.1"/>
    </source>
</evidence>